<dbReference type="PANTHER" id="PTHR43547:SF2">
    <property type="entry name" value="HYBRID SIGNAL TRANSDUCTION HISTIDINE KINASE C"/>
    <property type="match status" value="1"/>
</dbReference>
<dbReference type="NCBIfam" id="TIGR00229">
    <property type="entry name" value="sensory_box"/>
    <property type="match status" value="1"/>
</dbReference>
<comment type="catalytic activity">
    <reaction evidence="1">
        <text>ATP + protein L-histidine = ADP + protein N-phospho-L-histidine.</text>
        <dbReference type="EC" id="2.7.13.3"/>
    </reaction>
</comment>
<reference evidence="10 11" key="1">
    <citation type="submission" date="2023-10" db="EMBL/GenBank/DDBJ databases">
        <title>Bacteria for the degradation of biodegradable plastic PBAT(Polybutylene adipate terephthalate).</title>
        <authorList>
            <person name="Weon H.-Y."/>
            <person name="Yeon J."/>
        </authorList>
    </citation>
    <scope>NUCLEOTIDE SEQUENCE [LARGE SCALE GENOMIC DNA]</scope>
    <source>
        <strain evidence="10 11">SBD 7-3</strain>
    </source>
</reference>
<dbReference type="SUPFAM" id="SSF47384">
    <property type="entry name" value="Homodimeric domain of signal transducing histidine kinase"/>
    <property type="match status" value="2"/>
</dbReference>
<dbReference type="SMART" id="SM00388">
    <property type="entry name" value="HisKA"/>
    <property type="match status" value="2"/>
</dbReference>
<dbReference type="Proteomes" id="UP001303946">
    <property type="component" value="Chromosome"/>
</dbReference>
<dbReference type="InterPro" id="IPR001789">
    <property type="entry name" value="Sig_transdc_resp-reg_receiver"/>
</dbReference>
<dbReference type="SUPFAM" id="SSF55874">
    <property type="entry name" value="ATPase domain of HSP90 chaperone/DNA topoisomerase II/histidine kinase"/>
    <property type="match status" value="2"/>
</dbReference>
<evidence type="ECO:0000259" key="8">
    <source>
        <dbReference type="PROSITE" id="PS50109"/>
    </source>
</evidence>
<dbReference type="Pfam" id="PF08448">
    <property type="entry name" value="PAS_4"/>
    <property type="match status" value="1"/>
</dbReference>
<feature type="domain" description="Histidine kinase" evidence="8">
    <location>
        <begin position="896"/>
        <end position="1110"/>
    </location>
</feature>
<dbReference type="InterPro" id="IPR005467">
    <property type="entry name" value="His_kinase_dom"/>
</dbReference>
<evidence type="ECO:0000256" key="2">
    <source>
        <dbReference type="ARBA" id="ARBA00012438"/>
    </source>
</evidence>
<dbReference type="Pfam" id="PF00512">
    <property type="entry name" value="HisKA"/>
    <property type="match status" value="2"/>
</dbReference>
<dbReference type="InterPro" id="IPR036097">
    <property type="entry name" value="HisK_dim/P_sf"/>
</dbReference>
<keyword evidence="3 6" id="KW-0597">Phosphoprotein</keyword>
<protein>
    <recommendedName>
        <fullName evidence="2">histidine kinase</fullName>
        <ecNumber evidence="2">2.7.13.3</ecNumber>
    </recommendedName>
</protein>
<evidence type="ECO:0000313" key="11">
    <source>
        <dbReference type="Proteomes" id="UP001303946"/>
    </source>
</evidence>
<feature type="domain" description="Response regulatory" evidence="9">
    <location>
        <begin position="617"/>
        <end position="732"/>
    </location>
</feature>
<keyword evidence="4" id="KW-0808">Transferase</keyword>
<proteinExistence type="predicted"/>
<name>A0ABZ0CM17_9BURK</name>
<keyword evidence="11" id="KW-1185">Reference proteome</keyword>
<keyword evidence="10" id="KW-0547">Nucleotide-binding</keyword>
<dbReference type="InterPro" id="IPR000014">
    <property type="entry name" value="PAS"/>
</dbReference>
<dbReference type="InterPro" id="IPR011006">
    <property type="entry name" value="CheY-like_superfamily"/>
</dbReference>
<dbReference type="Gene3D" id="1.10.287.130">
    <property type="match status" value="2"/>
</dbReference>
<dbReference type="PROSITE" id="PS50110">
    <property type="entry name" value="RESPONSE_REGULATORY"/>
    <property type="match status" value="2"/>
</dbReference>
<dbReference type="InterPro" id="IPR004358">
    <property type="entry name" value="Sig_transdc_His_kin-like_C"/>
</dbReference>
<dbReference type="CDD" id="cd00082">
    <property type="entry name" value="HisKA"/>
    <property type="match status" value="2"/>
</dbReference>
<keyword evidence="10" id="KW-0067">ATP-binding</keyword>
<dbReference type="InterPro" id="IPR003018">
    <property type="entry name" value="GAF"/>
</dbReference>
<dbReference type="CDD" id="cd16922">
    <property type="entry name" value="HATPase_EvgS-ArcB-TorS-like"/>
    <property type="match status" value="1"/>
</dbReference>
<dbReference type="InterPro" id="IPR036890">
    <property type="entry name" value="HATPase_C_sf"/>
</dbReference>
<dbReference type="CDD" id="cd17580">
    <property type="entry name" value="REC_2_DhkD-like"/>
    <property type="match status" value="1"/>
</dbReference>
<dbReference type="SMART" id="SM00387">
    <property type="entry name" value="HATPase_c"/>
    <property type="match status" value="2"/>
</dbReference>
<evidence type="ECO:0000256" key="7">
    <source>
        <dbReference type="SAM" id="MobiDB-lite"/>
    </source>
</evidence>
<accession>A0ABZ0CM17</accession>
<feature type="modified residue" description="4-aspartylphosphate" evidence="6">
    <location>
        <position position="665"/>
    </location>
</feature>
<feature type="modified residue" description="4-aspartylphosphate" evidence="6">
    <location>
        <position position="1182"/>
    </location>
</feature>
<dbReference type="Gene3D" id="3.30.450.40">
    <property type="match status" value="1"/>
</dbReference>
<sequence length="1281" mass="140442">MPLPDDQLARIFPGDSEMARRMRAFDWSQSDLGMPEAWPANLRTALNICLTTRFPMLLWWGPRLTMLYNDAYITFLSDAKHPRALGRPGRECWGEIWDTIGPMLDGVVRTGEATRPDDVRLIMSRRLPREEVYVRFTYSPILSVDGSAVEGVFTPCTETTEQVVGARRLETLRKLGAGRGEGRSVESACAQTMQVLAENPHDMPFAAVYLMDRGRARLAASSGEAQTGLLPQAVEPDDAPGPWPLAEVARTQEALEIADLGAFTLPGGPDGEPASRAMLLPIGSATDGVAAVLIAAVSPQRPLDAGYRTFLELVAHHIGTAIADARASEHERARTEALAQLDRAKTEFFSNVSHEFRTPLTLMLGPLEEAIARAPQPVRESLQIVQRNSERLHKLVNTLLDFARIEAGRFNARYQQTDVADLTADLASSFRAACERAGLALRVEMPNEPAWAWVDRDMWEKVVLNLLSNALKYTLAGEIAVSVDTPGDRLRLRVADTGVGIPQASLSRVFERFHRLQDGRGRSHEGTGIGLALVQQLVKLHGGSIEVASELDRGSTFTVELPIGYEHLPHDQVVRSPEAATQPSHSHAYIQEALGWLPDAPATQAFAPSPAGVKRARVLVADDNADLRHYVQRLLEPEHEVITAHDGAEALALARETPPDLVVSDVMMPRLDGFGLLQALREDDALKSVPILMLSARAGEEARIEGLAAGADGYLAKPFSARELRSRVNGLLAGAAARSQALADLREHNQQVTALLEHVPVGALLIGADFRVQQINPLARPMFEGIEGGIVGRDFGEVMHQLWSPHFADAVEAVFRRTLATGEPYANPETAERRRDRGVVEYYEWRVDRIPMPDGRHGLVCYFRDISRQVLARKELEASHAALHDADDRKSAFIATLSHELRNPLAPLRNGLEILRRVHDGATQERVRAMMERQLAHMVRLIDDLLDVSRISRGKVELQRTRTELRQVLQHALEASRPFIEQAGHTLEVDIPAEPIEVDADVTRLAQVFINLLNNAAKFTPHGGRVSVRVELADGNALIRITDNGLGVEPQMQHEVFTMFTQVQRGGQGGLGIGLALARGLMQMQGGDITLRSAGRGQGSEFTVVMPLATPLREHPATESQAQPAAAPVHQLRVLVADDNRDSARSLGLILKMQGHHTAVAFDGNEAVTLAERFRPDVMLLDIGMPGRDGYEVASTVRATDWGQDVTLIALTGWGQAEDRRKSEAAGFNHHLLKPVDTRLVEQLLRDAPVSQWPPLASDELPPLAPQAGPQAARKGSSFTS</sequence>
<organism evidence="10 11">
    <name type="scientific">Piscinibacter gummiphilus</name>
    <dbReference type="NCBI Taxonomy" id="946333"/>
    <lineage>
        <taxon>Bacteria</taxon>
        <taxon>Pseudomonadati</taxon>
        <taxon>Pseudomonadota</taxon>
        <taxon>Betaproteobacteria</taxon>
        <taxon>Burkholderiales</taxon>
        <taxon>Sphaerotilaceae</taxon>
        <taxon>Piscinibacter</taxon>
    </lineage>
</organism>
<dbReference type="InterPro" id="IPR003594">
    <property type="entry name" value="HATPase_dom"/>
</dbReference>
<dbReference type="InterPro" id="IPR029016">
    <property type="entry name" value="GAF-like_dom_sf"/>
</dbReference>
<keyword evidence="5" id="KW-0418">Kinase</keyword>
<feature type="domain" description="Histidine kinase" evidence="8">
    <location>
        <begin position="351"/>
        <end position="565"/>
    </location>
</feature>
<evidence type="ECO:0000256" key="4">
    <source>
        <dbReference type="ARBA" id="ARBA00022679"/>
    </source>
</evidence>
<dbReference type="EMBL" id="CP136336">
    <property type="protein sequence ID" value="WOB06031.1"/>
    <property type="molecule type" value="Genomic_DNA"/>
</dbReference>
<dbReference type="InterPro" id="IPR013656">
    <property type="entry name" value="PAS_4"/>
</dbReference>
<evidence type="ECO:0000256" key="6">
    <source>
        <dbReference type="PROSITE-ProRule" id="PRU00169"/>
    </source>
</evidence>
<dbReference type="PANTHER" id="PTHR43547">
    <property type="entry name" value="TWO-COMPONENT HISTIDINE KINASE"/>
    <property type="match status" value="1"/>
</dbReference>
<evidence type="ECO:0000256" key="5">
    <source>
        <dbReference type="ARBA" id="ARBA00022777"/>
    </source>
</evidence>
<dbReference type="SMART" id="SM00091">
    <property type="entry name" value="PAS"/>
    <property type="match status" value="1"/>
</dbReference>
<dbReference type="RefSeq" id="WP_316698254.1">
    <property type="nucleotide sequence ID" value="NZ_CP136336.1"/>
</dbReference>
<evidence type="ECO:0000256" key="1">
    <source>
        <dbReference type="ARBA" id="ARBA00000085"/>
    </source>
</evidence>
<dbReference type="SUPFAM" id="SSF55781">
    <property type="entry name" value="GAF domain-like"/>
    <property type="match status" value="1"/>
</dbReference>
<dbReference type="SUPFAM" id="SSF52172">
    <property type="entry name" value="CheY-like"/>
    <property type="match status" value="2"/>
</dbReference>
<dbReference type="GO" id="GO:0005524">
    <property type="term" value="F:ATP binding"/>
    <property type="evidence" value="ECO:0007669"/>
    <property type="project" value="UniProtKB-KW"/>
</dbReference>
<evidence type="ECO:0000259" key="9">
    <source>
        <dbReference type="PROSITE" id="PS50110"/>
    </source>
</evidence>
<dbReference type="PROSITE" id="PS50109">
    <property type="entry name" value="HIS_KIN"/>
    <property type="match status" value="2"/>
</dbReference>
<dbReference type="SMART" id="SM00448">
    <property type="entry name" value="REC"/>
    <property type="match status" value="2"/>
</dbReference>
<feature type="region of interest" description="Disordered" evidence="7">
    <location>
        <begin position="1252"/>
        <end position="1281"/>
    </location>
</feature>
<evidence type="ECO:0000256" key="3">
    <source>
        <dbReference type="ARBA" id="ARBA00022553"/>
    </source>
</evidence>
<feature type="domain" description="Response regulatory" evidence="9">
    <location>
        <begin position="1133"/>
        <end position="1249"/>
    </location>
</feature>
<dbReference type="Pfam" id="PF13185">
    <property type="entry name" value="GAF_2"/>
    <property type="match status" value="1"/>
</dbReference>
<dbReference type="EC" id="2.7.13.3" evidence="2"/>
<dbReference type="CDD" id="cd17574">
    <property type="entry name" value="REC_OmpR"/>
    <property type="match status" value="1"/>
</dbReference>
<dbReference type="Gene3D" id="3.40.50.2300">
    <property type="match status" value="2"/>
</dbReference>
<dbReference type="PRINTS" id="PR00344">
    <property type="entry name" value="BCTRLSENSOR"/>
</dbReference>
<dbReference type="Pfam" id="PF00072">
    <property type="entry name" value="Response_reg"/>
    <property type="match status" value="2"/>
</dbReference>
<dbReference type="Gene3D" id="3.30.565.10">
    <property type="entry name" value="Histidine kinase-like ATPase, C-terminal domain"/>
    <property type="match status" value="2"/>
</dbReference>
<dbReference type="Gene3D" id="3.30.450.20">
    <property type="entry name" value="PAS domain"/>
    <property type="match status" value="2"/>
</dbReference>
<gene>
    <name evidence="10" type="ORF">RXV79_13980</name>
</gene>
<dbReference type="Pfam" id="PF02518">
    <property type="entry name" value="HATPase_c"/>
    <property type="match status" value="2"/>
</dbReference>
<dbReference type="InterPro" id="IPR003661">
    <property type="entry name" value="HisK_dim/P_dom"/>
</dbReference>
<dbReference type="InterPro" id="IPR035965">
    <property type="entry name" value="PAS-like_dom_sf"/>
</dbReference>
<dbReference type="SUPFAM" id="SSF55785">
    <property type="entry name" value="PYP-like sensor domain (PAS domain)"/>
    <property type="match status" value="1"/>
</dbReference>
<evidence type="ECO:0000313" key="10">
    <source>
        <dbReference type="EMBL" id="WOB06031.1"/>
    </source>
</evidence>